<evidence type="ECO:0000313" key="2">
    <source>
        <dbReference type="Proteomes" id="UP000038045"/>
    </source>
</evidence>
<evidence type="ECO:0000313" key="3">
    <source>
        <dbReference type="WBParaSite" id="PTRK_0001279400.1"/>
    </source>
</evidence>
<feature type="transmembrane region" description="Helical" evidence="1">
    <location>
        <begin position="141"/>
        <end position="161"/>
    </location>
</feature>
<keyword evidence="1" id="KW-1133">Transmembrane helix</keyword>
<feature type="transmembrane region" description="Helical" evidence="1">
    <location>
        <begin position="20"/>
        <end position="42"/>
    </location>
</feature>
<dbReference type="WBParaSite" id="PTRK_0001279400.1">
    <property type="protein sequence ID" value="PTRK_0001279400.1"/>
    <property type="gene ID" value="PTRK_0001279400"/>
</dbReference>
<feature type="transmembrane region" description="Helical" evidence="1">
    <location>
        <begin position="101"/>
        <end position="121"/>
    </location>
</feature>
<accession>A0A0N4ZW13</accession>
<dbReference type="Proteomes" id="UP000038045">
    <property type="component" value="Unplaced"/>
</dbReference>
<keyword evidence="1" id="KW-0472">Membrane</keyword>
<sequence>MVNVLYFWLSEETEEFVYEIIIMTESIISIISNLISFVIFYLKPPPKEDMLTSLLKWTRLVDIILPLTSGILLKGRVLFPFLGCAANGICNGYPDLCKASVSLFVISIFCLIGYISIAYIFRYNIFVRKTKALHTNIIEKLAIFFFLGVAPIFSVFLFQNYPIDNPYELKEIKDVSKGLFNVKIFFSFH</sequence>
<keyword evidence="1" id="KW-0812">Transmembrane</keyword>
<feature type="transmembrane region" description="Helical" evidence="1">
    <location>
        <begin position="63"/>
        <end position="89"/>
    </location>
</feature>
<name>A0A0N4ZW13_PARTI</name>
<organism evidence="2 3">
    <name type="scientific">Parastrongyloides trichosuri</name>
    <name type="common">Possum-specific nematode worm</name>
    <dbReference type="NCBI Taxonomy" id="131310"/>
    <lineage>
        <taxon>Eukaryota</taxon>
        <taxon>Metazoa</taxon>
        <taxon>Ecdysozoa</taxon>
        <taxon>Nematoda</taxon>
        <taxon>Chromadorea</taxon>
        <taxon>Rhabditida</taxon>
        <taxon>Tylenchina</taxon>
        <taxon>Panagrolaimomorpha</taxon>
        <taxon>Strongyloidoidea</taxon>
        <taxon>Strongyloididae</taxon>
        <taxon>Parastrongyloides</taxon>
    </lineage>
</organism>
<proteinExistence type="predicted"/>
<protein>
    <submittedName>
        <fullName evidence="3">G_PROTEIN_RECEP_F1_2 domain-containing protein</fullName>
    </submittedName>
</protein>
<reference evidence="3" key="1">
    <citation type="submission" date="2017-02" db="UniProtKB">
        <authorList>
            <consortium name="WormBaseParasite"/>
        </authorList>
    </citation>
    <scope>IDENTIFICATION</scope>
</reference>
<evidence type="ECO:0000256" key="1">
    <source>
        <dbReference type="SAM" id="Phobius"/>
    </source>
</evidence>
<keyword evidence="2" id="KW-1185">Reference proteome</keyword>
<dbReference type="AlphaFoldDB" id="A0A0N4ZW13"/>